<evidence type="ECO:0008006" key="8">
    <source>
        <dbReference type="Google" id="ProtNLM"/>
    </source>
</evidence>
<dbReference type="STRING" id="983506.L8WTM3"/>
<proteinExistence type="predicted"/>
<dbReference type="PANTHER" id="PTHR23057:SF0">
    <property type="entry name" value="JUXTAPOSED WITH ANOTHER ZINC FINGER PROTEIN 1"/>
    <property type="match status" value="1"/>
</dbReference>
<accession>L8WTM3</accession>
<keyword evidence="3" id="KW-0863">Zinc-finger</keyword>
<reference evidence="6 7" key="1">
    <citation type="journal article" date="2013" name="Nat. Commun.">
        <title>The evolution and pathogenic mechanisms of the rice sheath blight pathogen.</title>
        <authorList>
            <person name="Zheng A."/>
            <person name="Lin R."/>
            <person name="Xu L."/>
            <person name="Qin P."/>
            <person name="Tang C."/>
            <person name="Ai P."/>
            <person name="Zhang D."/>
            <person name="Liu Y."/>
            <person name="Sun Z."/>
            <person name="Feng H."/>
            <person name="Wang Y."/>
            <person name="Chen Y."/>
            <person name="Liang X."/>
            <person name="Fu R."/>
            <person name="Li Q."/>
            <person name="Zhang J."/>
            <person name="Yu X."/>
            <person name="Xie Z."/>
            <person name="Ding L."/>
            <person name="Guan P."/>
            <person name="Tang J."/>
            <person name="Liang Y."/>
            <person name="Wang S."/>
            <person name="Deng Q."/>
            <person name="Li S."/>
            <person name="Zhu J."/>
            <person name="Wang L."/>
            <person name="Liu H."/>
            <person name="Li P."/>
        </authorList>
    </citation>
    <scope>NUCLEOTIDE SEQUENCE [LARGE SCALE GENOMIC DNA]</scope>
    <source>
        <strain evidence="7">AG-1 IA</strain>
    </source>
</reference>
<keyword evidence="2" id="KW-0677">Repeat</keyword>
<gene>
    <name evidence="6" type="ORF">AG1IA_05852</name>
</gene>
<feature type="region of interest" description="Disordered" evidence="5">
    <location>
        <begin position="115"/>
        <end position="147"/>
    </location>
</feature>
<evidence type="ECO:0000256" key="2">
    <source>
        <dbReference type="ARBA" id="ARBA00022737"/>
    </source>
</evidence>
<dbReference type="GO" id="GO:0008270">
    <property type="term" value="F:zinc ion binding"/>
    <property type="evidence" value="ECO:0007669"/>
    <property type="project" value="UniProtKB-KW"/>
</dbReference>
<dbReference type="AlphaFoldDB" id="L8WTM3"/>
<protein>
    <recommendedName>
        <fullName evidence="8">C2H2-type domain-containing protein</fullName>
    </recommendedName>
</protein>
<evidence type="ECO:0000313" key="6">
    <source>
        <dbReference type="EMBL" id="ELU40118.1"/>
    </source>
</evidence>
<name>L8WTM3_THACA</name>
<feature type="compositionally biased region" description="Low complexity" evidence="5">
    <location>
        <begin position="118"/>
        <end position="136"/>
    </location>
</feature>
<evidence type="ECO:0000256" key="3">
    <source>
        <dbReference type="ARBA" id="ARBA00022771"/>
    </source>
</evidence>
<dbReference type="InterPro" id="IPR051580">
    <property type="entry name" value="ZnF-Chromatin_assoc"/>
</dbReference>
<evidence type="ECO:0000256" key="5">
    <source>
        <dbReference type="SAM" id="MobiDB-lite"/>
    </source>
</evidence>
<dbReference type="Proteomes" id="UP000011668">
    <property type="component" value="Unassembled WGS sequence"/>
</dbReference>
<evidence type="ECO:0000256" key="4">
    <source>
        <dbReference type="ARBA" id="ARBA00022833"/>
    </source>
</evidence>
<evidence type="ECO:0000256" key="1">
    <source>
        <dbReference type="ARBA" id="ARBA00022723"/>
    </source>
</evidence>
<dbReference type="HOGENOM" id="CLU_400188_0_0_1"/>
<keyword evidence="1" id="KW-0479">Metal-binding</keyword>
<dbReference type="PANTHER" id="PTHR23057">
    <property type="entry name" value="JUXTAPOSED WITH ANOTHER ZINC FINGER PROTEIN 1"/>
    <property type="match status" value="1"/>
</dbReference>
<evidence type="ECO:0000313" key="7">
    <source>
        <dbReference type="Proteomes" id="UP000011668"/>
    </source>
</evidence>
<organism evidence="6 7">
    <name type="scientific">Thanatephorus cucumeris (strain AG1-IA)</name>
    <name type="common">Rice sheath blight fungus</name>
    <name type="synonym">Rhizoctonia solani</name>
    <dbReference type="NCBI Taxonomy" id="983506"/>
    <lineage>
        <taxon>Eukaryota</taxon>
        <taxon>Fungi</taxon>
        <taxon>Dikarya</taxon>
        <taxon>Basidiomycota</taxon>
        <taxon>Agaricomycotina</taxon>
        <taxon>Agaricomycetes</taxon>
        <taxon>Cantharellales</taxon>
        <taxon>Ceratobasidiaceae</taxon>
        <taxon>Rhizoctonia</taxon>
        <taxon>Rhizoctonia solani AG-1</taxon>
    </lineage>
</organism>
<feature type="region of interest" description="Disordered" evidence="5">
    <location>
        <begin position="291"/>
        <end position="320"/>
    </location>
</feature>
<dbReference type="GO" id="GO:0005634">
    <property type="term" value="C:nucleus"/>
    <property type="evidence" value="ECO:0007669"/>
    <property type="project" value="TreeGrafter"/>
</dbReference>
<keyword evidence="4" id="KW-0862">Zinc</keyword>
<dbReference type="Gene3D" id="3.30.160.60">
    <property type="entry name" value="Classic Zinc Finger"/>
    <property type="match status" value="1"/>
</dbReference>
<comment type="caution">
    <text evidence="6">The sequence shown here is derived from an EMBL/GenBank/DDBJ whole genome shotgun (WGS) entry which is preliminary data.</text>
</comment>
<dbReference type="OrthoDB" id="3269380at2759"/>
<keyword evidence="7" id="KW-1185">Reference proteome</keyword>
<sequence length="688" mass="75169">MDPLPIIARTSGTFKMHTRQPSFSRQWSINSSAIEAAAFISEQHRRGAYAHPLLSMADATPYKSSLSMSPPMGSAMARSPDSRMDIEENFCKNYHCCGQDLQDLHELVAHYDARHAGSSSDESTSSMSSSPRSSFSAPGTPGPETAATFVDPMQFESKLNAYVSQFAAANASPAVSPQRIAPMTQPLSSVARSSTWQSYFPAQDDDEDIFMSDESVMSMRDRNRARSLPDTTKCLSPSVLTATPLPIPSLSARHSIPSLSTNYTMGTPQQPTLSIPVPPNIPPAPFAARHSVVSLPPSSDEEEDDPEASRWSHRSIKAKPSAKPLKEKAYKCPNPECQKSYKNPNGLKYHITKGTCLVLLALLAVSAEVVRTLGPLYFVLHSAPIALFPTTTLPCALISSSESAPLSRTIITCSQAITWFEPTIRIHTHELTPITGSWIREPSIFLANFGCLTFIDIPIQQYRPEPSTVRGTDLTTILWRGDCRIYPLSSEPSQPSIRRTIPPHAGRSIPGSPCRDRDLYLQCIVPRMRFSIMYHVNAPYALSLLFGLQTPSASHESSSINLWRFRQGACTLVPIRPLHPSTGGYAKWIREVRVSPIKIGRHPAAASGLVKLIFAECGTRGWSLPIIAEGSVAVIADLGWTDCTRRPTAHPQEDSVPDVHNDILALRTPMGTCILGSNQATPCSSNQA</sequence>
<dbReference type="EMBL" id="AFRT01001513">
    <property type="protein sequence ID" value="ELU40118.1"/>
    <property type="molecule type" value="Genomic_DNA"/>
</dbReference>